<evidence type="ECO:0000256" key="9">
    <source>
        <dbReference type="SAM" id="Phobius"/>
    </source>
</evidence>
<feature type="transmembrane region" description="Helical" evidence="9">
    <location>
        <begin position="214"/>
        <end position="234"/>
    </location>
</feature>
<dbReference type="GO" id="GO:0009103">
    <property type="term" value="P:lipopolysaccharide biosynthetic process"/>
    <property type="evidence" value="ECO:0007669"/>
    <property type="project" value="UniProtKB-ARBA"/>
</dbReference>
<sequence length="655" mass="65086" precursor="true">MRPTRSKLTRINPELLALLALAALLYLWALSRNGWANTYYSAAIRSMSGSWHDFLYGSFDASGLMTVDKPPLALWVQALSVRVFGFDSLAILVPQALIGVASAGLTYDLVRRRFGRPAGFAAGLLLVLTPVTVAISRHNNPDALLVLCSVAALWFLVRGLEDGRTRWIVLSGVMVGLGFEAKMGAALLVVPGIALAWLWIAPRGRGWLDALRQLLLGGVAMVVVGGAWPLLVALTPAADRPWVGGTSDNSIWSLITGYNGLGRLDGQLGGPGGAAGGGGPGAGGPAGGGGGAGGVFGGEAGPLRLLGASLGGQVGWLLGVALIGAVALLLLTRLRRSDPRSGWLIAVGGAFAASAVAFSFAQGIFHPYYVSALAPFAAALVGAAVGLVAAGGRPARAVGAAAVAGGVVTTLAVLHATGDMRWLGPVVVVGGAAAVGVALWPDAGARLRNGVLVAMLALLLLAPASWAVQTLGHATSGTFPAGGPADAGMGGGPGGRGGPGGGGLGGPGSMGRARGFGMPPRGGVGGAPPSGGGMFGGDSQSLTEALAYVRTHGGGTIAVSSQQSAAGAIIAVDADVAGIGGFSGRESQVTIDWLANAVQSGEVRWVIADSGGGMPADGRTGSATATNAAQQVGTATSVSGLYDLQGKADALRALE</sequence>
<keyword evidence="4 12" id="KW-0808">Transferase</keyword>
<dbReference type="AlphaFoldDB" id="D3F828"/>
<dbReference type="InterPro" id="IPR056785">
    <property type="entry name" value="YkcA/B-like_C"/>
</dbReference>
<feature type="compositionally biased region" description="Gly residues" evidence="8">
    <location>
        <begin position="488"/>
        <end position="509"/>
    </location>
</feature>
<keyword evidence="3" id="KW-0328">Glycosyltransferase</keyword>
<feature type="transmembrane region" description="Helical" evidence="9">
    <location>
        <begin position="343"/>
        <end position="362"/>
    </location>
</feature>
<keyword evidence="7 9" id="KW-0472">Membrane</keyword>
<feature type="transmembrane region" description="Helical" evidence="9">
    <location>
        <begin position="185"/>
        <end position="202"/>
    </location>
</feature>
<evidence type="ECO:0000256" key="6">
    <source>
        <dbReference type="ARBA" id="ARBA00022989"/>
    </source>
</evidence>
<feature type="transmembrane region" description="Helical" evidence="9">
    <location>
        <begin position="314"/>
        <end position="331"/>
    </location>
</feature>
<accession>D3F828</accession>
<dbReference type="EMBL" id="CP001854">
    <property type="protein sequence ID" value="ADB52922.1"/>
    <property type="molecule type" value="Genomic_DNA"/>
</dbReference>
<gene>
    <name evidence="12" type="ordered locus">Cwoe_4509</name>
</gene>
<evidence type="ECO:0000256" key="3">
    <source>
        <dbReference type="ARBA" id="ARBA00022676"/>
    </source>
</evidence>
<dbReference type="HOGENOM" id="CLU_007261_1_0_11"/>
<feature type="domain" description="Putative mannosyltransferase YkcA/B-like C-terminal" evidence="11">
    <location>
        <begin position="556"/>
        <end position="613"/>
    </location>
</feature>
<evidence type="ECO:0000313" key="13">
    <source>
        <dbReference type="Proteomes" id="UP000008229"/>
    </source>
</evidence>
<feature type="transmembrane region" description="Helical" evidence="9">
    <location>
        <begin position="368"/>
        <end position="390"/>
    </location>
</feature>
<feature type="transmembrane region" description="Helical" evidence="9">
    <location>
        <begin position="89"/>
        <end position="110"/>
    </location>
</feature>
<evidence type="ECO:0000259" key="10">
    <source>
        <dbReference type="Pfam" id="PF13231"/>
    </source>
</evidence>
<dbReference type="PANTHER" id="PTHR33908:SF3">
    <property type="entry name" value="UNDECAPRENYL PHOSPHATE-ALPHA-4-AMINO-4-DEOXY-L-ARABINOSE ARABINOSYL TRANSFERASE"/>
    <property type="match status" value="1"/>
</dbReference>
<dbReference type="eggNOG" id="COG1807">
    <property type="taxonomic scope" value="Bacteria"/>
</dbReference>
<keyword evidence="2" id="KW-1003">Cell membrane</keyword>
<keyword evidence="5 9" id="KW-0812">Transmembrane</keyword>
<dbReference type="Pfam" id="PF13231">
    <property type="entry name" value="PMT_2"/>
    <property type="match status" value="1"/>
</dbReference>
<dbReference type="OrthoDB" id="5241882at2"/>
<evidence type="ECO:0000256" key="1">
    <source>
        <dbReference type="ARBA" id="ARBA00004651"/>
    </source>
</evidence>
<dbReference type="PANTHER" id="PTHR33908">
    <property type="entry name" value="MANNOSYLTRANSFERASE YKCB-RELATED"/>
    <property type="match status" value="1"/>
</dbReference>
<evidence type="ECO:0000256" key="8">
    <source>
        <dbReference type="SAM" id="MobiDB-lite"/>
    </source>
</evidence>
<organism evidence="12 13">
    <name type="scientific">Conexibacter woesei (strain DSM 14684 / CCUG 47730 / CIP 108061 / JCM 11494 / NBRC 100937 / ID131577)</name>
    <dbReference type="NCBI Taxonomy" id="469383"/>
    <lineage>
        <taxon>Bacteria</taxon>
        <taxon>Bacillati</taxon>
        <taxon>Actinomycetota</taxon>
        <taxon>Thermoleophilia</taxon>
        <taxon>Solirubrobacterales</taxon>
        <taxon>Conexibacteraceae</taxon>
        <taxon>Conexibacter</taxon>
    </lineage>
</organism>
<feature type="region of interest" description="Disordered" evidence="8">
    <location>
        <begin position="482"/>
        <end position="536"/>
    </location>
</feature>
<evidence type="ECO:0000256" key="7">
    <source>
        <dbReference type="ARBA" id="ARBA00023136"/>
    </source>
</evidence>
<dbReference type="KEGG" id="cwo:Cwoe_4509"/>
<feature type="transmembrane region" description="Helical" evidence="9">
    <location>
        <begin position="447"/>
        <end position="468"/>
    </location>
</feature>
<dbReference type="Pfam" id="PF24878">
    <property type="entry name" value="YkcB_C"/>
    <property type="match status" value="1"/>
</dbReference>
<evidence type="ECO:0000256" key="2">
    <source>
        <dbReference type="ARBA" id="ARBA00022475"/>
    </source>
</evidence>
<dbReference type="InterPro" id="IPR050297">
    <property type="entry name" value="LipidA_mod_glycosyltrf_83"/>
</dbReference>
<keyword evidence="6 9" id="KW-1133">Transmembrane helix</keyword>
<proteinExistence type="predicted"/>
<feature type="transmembrane region" description="Helical" evidence="9">
    <location>
        <begin position="422"/>
        <end position="440"/>
    </location>
</feature>
<comment type="subcellular location">
    <subcellularLocation>
        <location evidence="1">Cell membrane</location>
        <topology evidence="1">Multi-pass membrane protein</topology>
    </subcellularLocation>
</comment>
<dbReference type="GO" id="GO:0016763">
    <property type="term" value="F:pentosyltransferase activity"/>
    <property type="evidence" value="ECO:0007669"/>
    <property type="project" value="TreeGrafter"/>
</dbReference>
<name>D3F828_CONWI</name>
<protein>
    <submittedName>
        <fullName evidence="12">Glycosyl transferase family 39</fullName>
    </submittedName>
</protein>
<dbReference type="GO" id="GO:0005886">
    <property type="term" value="C:plasma membrane"/>
    <property type="evidence" value="ECO:0007669"/>
    <property type="project" value="UniProtKB-SubCell"/>
</dbReference>
<reference evidence="13" key="2">
    <citation type="submission" date="2010-01" db="EMBL/GenBank/DDBJ databases">
        <title>The complete genome of Conexibacter woesei DSM 14684.</title>
        <authorList>
            <consortium name="US DOE Joint Genome Institute (JGI-PGF)"/>
            <person name="Lucas S."/>
            <person name="Copeland A."/>
            <person name="Lapidus A."/>
            <person name="Glavina del Rio T."/>
            <person name="Dalin E."/>
            <person name="Tice H."/>
            <person name="Bruce D."/>
            <person name="Goodwin L."/>
            <person name="Pitluck S."/>
            <person name="Kyrpides N."/>
            <person name="Mavromatis K."/>
            <person name="Ivanova N."/>
            <person name="Mikhailova N."/>
            <person name="Chertkov O."/>
            <person name="Brettin T."/>
            <person name="Detter J.C."/>
            <person name="Han C."/>
            <person name="Larimer F."/>
            <person name="Land M."/>
            <person name="Hauser L."/>
            <person name="Markowitz V."/>
            <person name="Cheng J.-F."/>
            <person name="Hugenholtz P."/>
            <person name="Woyke T."/>
            <person name="Wu D."/>
            <person name="Pukall R."/>
            <person name="Steenblock K."/>
            <person name="Schneider S."/>
            <person name="Klenk H.-P."/>
            <person name="Eisen J.A."/>
        </authorList>
    </citation>
    <scope>NUCLEOTIDE SEQUENCE [LARGE SCALE GENOMIC DNA]</scope>
    <source>
        <strain evidence="13">DSM 14684 / CIP 108061 / JCM 11494 / NBRC 100937 / ID131577</strain>
    </source>
</reference>
<dbReference type="InterPro" id="IPR038731">
    <property type="entry name" value="RgtA/B/C-like"/>
</dbReference>
<dbReference type="STRING" id="469383.Cwoe_4509"/>
<reference evidence="12 13" key="1">
    <citation type="journal article" date="2010" name="Stand. Genomic Sci.">
        <title>Complete genome sequence of Conexibacter woesei type strain (ID131577).</title>
        <authorList>
            <person name="Pukall R."/>
            <person name="Lapidus A."/>
            <person name="Glavina Del Rio T."/>
            <person name="Copeland A."/>
            <person name="Tice H."/>
            <person name="Cheng J.-F."/>
            <person name="Lucas S."/>
            <person name="Chen F."/>
            <person name="Nolan M."/>
            <person name="Bruce D."/>
            <person name="Goodwin L."/>
            <person name="Pitluck S."/>
            <person name="Mavromatis K."/>
            <person name="Ivanova N."/>
            <person name="Ovchinnikova G."/>
            <person name="Pati A."/>
            <person name="Chen A."/>
            <person name="Palaniappan K."/>
            <person name="Land M."/>
            <person name="Hauser L."/>
            <person name="Chang Y.-J."/>
            <person name="Jeffries C.D."/>
            <person name="Chain P."/>
            <person name="Meincke L."/>
            <person name="Sims D."/>
            <person name="Brettin T."/>
            <person name="Detter J.C."/>
            <person name="Rohde M."/>
            <person name="Goeker M."/>
            <person name="Bristow J."/>
            <person name="Eisen J.A."/>
            <person name="Markowitz V."/>
            <person name="Kyrpides N.C."/>
            <person name="Klenk H.-P."/>
            <person name="Hugenholtz P."/>
        </authorList>
    </citation>
    <scope>NUCLEOTIDE SEQUENCE [LARGE SCALE GENOMIC DNA]</scope>
    <source>
        <strain evidence="13">DSM 14684 / CIP 108061 / JCM 11494 / NBRC 100937 / ID131577</strain>
    </source>
</reference>
<feature type="transmembrane region" description="Helical" evidence="9">
    <location>
        <begin position="397"/>
        <end position="416"/>
    </location>
</feature>
<dbReference type="GO" id="GO:0010041">
    <property type="term" value="P:response to iron(III) ion"/>
    <property type="evidence" value="ECO:0007669"/>
    <property type="project" value="TreeGrafter"/>
</dbReference>
<keyword evidence="13" id="KW-1185">Reference proteome</keyword>
<dbReference type="Proteomes" id="UP000008229">
    <property type="component" value="Chromosome"/>
</dbReference>
<evidence type="ECO:0000313" key="12">
    <source>
        <dbReference type="EMBL" id="ADB52922.1"/>
    </source>
</evidence>
<feature type="compositionally biased region" description="Low complexity" evidence="8">
    <location>
        <begin position="510"/>
        <end position="519"/>
    </location>
</feature>
<evidence type="ECO:0000256" key="4">
    <source>
        <dbReference type="ARBA" id="ARBA00022679"/>
    </source>
</evidence>
<evidence type="ECO:0000259" key="11">
    <source>
        <dbReference type="Pfam" id="PF24878"/>
    </source>
</evidence>
<dbReference type="RefSeq" id="WP_012935973.1">
    <property type="nucleotide sequence ID" value="NC_013739.1"/>
</dbReference>
<evidence type="ECO:0000256" key="5">
    <source>
        <dbReference type="ARBA" id="ARBA00022692"/>
    </source>
</evidence>
<feature type="compositionally biased region" description="Gly residues" evidence="8">
    <location>
        <begin position="520"/>
        <end position="536"/>
    </location>
</feature>
<feature type="domain" description="Glycosyltransferase RgtA/B/C/D-like" evidence="10">
    <location>
        <begin position="68"/>
        <end position="224"/>
    </location>
</feature>
<feature type="transmembrane region" description="Helical" evidence="9">
    <location>
        <begin position="117"/>
        <end position="135"/>
    </location>
</feature>